<accession>A0AAE0KLM2</accession>
<feature type="non-terminal residue" evidence="1">
    <location>
        <position position="1"/>
    </location>
</feature>
<dbReference type="InterPro" id="IPR011990">
    <property type="entry name" value="TPR-like_helical_dom_sf"/>
</dbReference>
<sequence>LVEAVEDIYAGLVLVEQKCIELDQVDTLPSTGHLETWILSYDSERNRALVNLHRINWRDHYDFLQASQHPQGSPKLRALPIKYTMAARLWRHAIHQYLECLRLRLPDSFEFIDQVVAETYALMCLLEETVPNFSETWLECKADLAQYRMTITVDPSARATWNAVAAEQYTRVLQEDDTVGRIYHHLAVLENPNYLRCLFGHLKAV</sequence>
<keyword evidence="2" id="KW-1185">Reference proteome</keyword>
<reference evidence="1" key="1">
    <citation type="journal article" date="2023" name="Mol. Phylogenet. Evol.">
        <title>Genome-scale phylogeny and comparative genomics of the fungal order Sordariales.</title>
        <authorList>
            <person name="Hensen N."/>
            <person name="Bonometti L."/>
            <person name="Westerberg I."/>
            <person name="Brannstrom I.O."/>
            <person name="Guillou S."/>
            <person name="Cros-Aarteil S."/>
            <person name="Calhoun S."/>
            <person name="Haridas S."/>
            <person name="Kuo A."/>
            <person name="Mondo S."/>
            <person name="Pangilinan J."/>
            <person name="Riley R."/>
            <person name="LaButti K."/>
            <person name="Andreopoulos B."/>
            <person name="Lipzen A."/>
            <person name="Chen C."/>
            <person name="Yan M."/>
            <person name="Daum C."/>
            <person name="Ng V."/>
            <person name="Clum A."/>
            <person name="Steindorff A."/>
            <person name="Ohm R.A."/>
            <person name="Martin F."/>
            <person name="Silar P."/>
            <person name="Natvig D.O."/>
            <person name="Lalanne C."/>
            <person name="Gautier V."/>
            <person name="Ament-Velasquez S.L."/>
            <person name="Kruys A."/>
            <person name="Hutchinson M.I."/>
            <person name="Powell A.J."/>
            <person name="Barry K."/>
            <person name="Miller A.N."/>
            <person name="Grigoriev I.V."/>
            <person name="Debuchy R."/>
            <person name="Gladieux P."/>
            <person name="Hiltunen Thoren M."/>
            <person name="Johannesson H."/>
        </authorList>
    </citation>
    <scope>NUCLEOTIDE SEQUENCE</scope>
    <source>
        <strain evidence="1">CBS 958.72</strain>
    </source>
</reference>
<feature type="non-terminal residue" evidence="1">
    <location>
        <position position="205"/>
    </location>
</feature>
<dbReference type="AlphaFoldDB" id="A0AAE0KLM2"/>
<comment type="caution">
    <text evidence="1">The sequence shown here is derived from an EMBL/GenBank/DDBJ whole genome shotgun (WGS) entry which is preliminary data.</text>
</comment>
<evidence type="ECO:0000313" key="1">
    <source>
        <dbReference type="EMBL" id="KAK3378998.1"/>
    </source>
</evidence>
<reference evidence="1" key="2">
    <citation type="submission" date="2023-06" db="EMBL/GenBank/DDBJ databases">
        <authorList>
            <consortium name="Lawrence Berkeley National Laboratory"/>
            <person name="Haridas S."/>
            <person name="Hensen N."/>
            <person name="Bonometti L."/>
            <person name="Westerberg I."/>
            <person name="Brannstrom I.O."/>
            <person name="Guillou S."/>
            <person name="Cros-Aarteil S."/>
            <person name="Calhoun S."/>
            <person name="Kuo A."/>
            <person name="Mondo S."/>
            <person name="Pangilinan J."/>
            <person name="Riley R."/>
            <person name="Labutti K."/>
            <person name="Andreopoulos B."/>
            <person name="Lipzen A."/>
            <person name="Chen C."/>
            <person name="Yanf M."/>
            <person name="Daum C."/>
            <person name="Ng V."/>
            <person name="Clum A."/>
            <person name="Steindorff A."/>
            <person name="Ohm R."/>
            <person name="Martin F."/>
            <person name="Silar P."/>
            <person name="Natvig D."/>
            <person name="Lalanne C."/>
            <person name="Gautier V."/>
            <person name="Ament-Velasquez S.L."/>
            <person name="Kruys A."/>
            <person name="Hutchinson M.I."/>
            <person name="Powell A.J."/>
            <person name="Barry K."/>
            <person name="Miller A.N."/>
            <person name="Grigoriev I.V."/>
            <person name="Debuchy R."/>
            <person name="Gladieux P."/>
            <person name="Thoren M.H."/>
            <person name="Johannesson H."/>
        </authorList>
    </citation>
    <scope>NUCLEOTIDE SEQUENCE</scope>
    <source>
        <strain evidence="1">CBS 958.72</strain>
    </source>
</reference>
<dbReference type="Gene3D" id="1.25.40.10">
    <property type="entry name" value="Tetratricopeptide repeat domain"/>
    <property type="match status" value="1"/>
</dbReference>
<organism evidence="1 2">
    <name type="scientific">Lasiosphaeria ovina</name>
    <dbReference type="NCBI Taxonomy" id="92902"/>
    <lineage>
        <taxon>Eukaryota</taxon>
        <taxon>Fungi</taxon>
        <taxon>Dikarya</taxon>
        <taxon>Ascomycota</taxon>
        <taxon>Pezizomycotina</taxon>
        <taxon>Sordariomycetes</taxon>
        <taxon>Sordariomycetidae</taxon>
        <taxon>Sordariales</taxon>
        <taxon>Lasiosphaeriaceae</taxon>
        <taxon>Lasiosphaeria</taxon>
    </lineage>
</organism>
<gene>
    <name evidence="1" type="ORF">B0T24DRAFT_487536</name>
</gene>
<dbReference type="Proteomes" id="UP001287356">
    <property type="component" value="Unassembled WGS sequence"/>
</dbReference>
<protein>
    <submittedName>
        <fullName evidence="1">Uncharacterized protein</fullName>
    </submittedName>
</protein>
<name>A0AAE0KLM2_9PEZI</name>
<evidence type="ECO:0000313" key="2">
    <source>
        <dbReference type="Proteomes" id="UP001287356"/>
    </source>
</evidence>
<dbReference type="EMBL" id="JAULSN010000002">
    <property type="protein sequence ID" value="KAK3378998.1"/>
    <property type="molecule type" value="Genomic_DNA"/>
</dbReference>
<dbReference type="SUPFAM" id="SSF48452">
    <property type="entry name" value="TPR-like"/>
    <property type="match status" value="1"/>
</dbReference>
<proteinExistence type="predicted"/>